<organism evidence="2 3">
    <name type="scientific">Entamoeba histolytica</name>
    <dbReference type="NCBI Taxonomy" id="5759"/>
    <lineage>
        <taxon>Eukaryota</taxon>
        <taxon>Amoebozoa</taxon>
        <taxon>Evosea</taxon>
        <taxon>Archamoebae</taxon>
        <taxon>Mastigamoebida</taxon>
        <taxon>Entamoebidae</taxon>
        <taxon>Entamoeba</taxon>
    </lineage>
</organism>
<dbReference type="VEuPathDB" id="AmoebaDB:EHI7A_064040"/>
<accession>A0A5K1V6I8</accession>
<dbReference type="VEuPathDB" id="AmoebaDB:EHI_011770"/>
<keyword evidence="1" id="KW-0175">Coiled coil</keyword>
<dbReference type="VEuPathDB" id="AmoebaDB:KM1_124120"/>
<reference evidence="2 3" key="1">
    <citation type="submission" date="2016-05" db="EMBL/GenBank/DDBJ databases">
        <title>First whole genome sequencing of Entamoeba histolytica HM1:IMSS-clone-6.</title>
        <authorList>
            <person name="Mukherjee Avik.K."/>
            <person name="Izumyama S."/>
            <person name="Nakada-Tsukui K."/>
            <person name="Nozaki T."/>
        </authorList>
    </citation>
    <scope>NUCLEOTIDE SEQUENCE [LARGE SCALE GENOMIC DNA]</scope>
    <source>
        <strain evidence="2 3">HM1:IMSS clone 6</strain>
    </source>
</reference>
<comment type="caution">
    <text evidence="2">The sequence shown here is derived from an EMBL/GenBank/DDBJ whole genome shotgun (WGS) entry which is preliminary data.</text>
</comment>
<feature type="coiled-coil region" evidence="1">
    <location>
        <begin position="310"/>
        <end position="337"/>
    </location>
</feature>
<dbReference type="Proteomes" id="UP000078387">
    <property type="component" value="Unassembled WGS sequence"/>
</dbReference>
<dbReference type="EMBL" id="BDEQ01000001">
    <property type="protein sequence ID" value="GAT91863.1"/>
    <property type="molecule type" value="Genomic_DNA"/>
</dbReference>
<protein>
    <submittedName>
        <fullName evidence="2">Uncharacterized protein</fullName>
    </submittedName>
</protein>
<sequence>MYGTNYDSHLKPLFTEDENKKEKYPTLWKSITELSVEEIKHLDDIYRILIKTNSFPTLSAFEDLFNENRITPKLLTINMLKGAGYTECSIPFGIENENIPLDYNFIDDMKKRIKNTPPQLVLTIEEIGYQLIQLKGKTNCYFKGEIPQNLHFGRSIKVSPSIICVSNDCSFIKILRVLSKSDNNTEIQTYFKNMKINDTSVNSELTSQGRNLYYTSKQFINWFEDIKVYITKKLNELKWYSKAIIYMHEYFKQFFTEYSTDKYDIIFFNDSQCCKLSLLSPIISQCIKTLKENLNIINQTQEIQQRKRVEKNLNNRVNQLIKNYEFLKSIIDKLKLTNSLLSDLLFNLHKEEFTQYNNLINASLTLPSSIGQYNHSSSLINCNNITPQIKNVLVNINHELETNEIIDVELFKIKNCITENILSESLSILNLPIKKVWKYPHQIFIDSIQLTDLASGLLEINETTKEQVIFIDSFEYISDALQQSRIIIKNDSTDHIFFVQRENVIQRHLFAIREDGTLLRPLINENGISNSEMINWIIEIIRGILITTYPPKKIYFAVHQYYKFIFSDLQILTKLKTIPGGDMINVIYIEDAVYPIIPINIIFNKVLELILFKNQSLTTQTIENEIRYCLTPTFLNTLLYEWYELRKLKAIDYRVLKKQIDQFTYKQSNFVIIDGIKDGIDDNDPPCTIFNLDCVPPIYRQIMFDLLCSSPELKKCTSKNDQIEFISQYKNKYFFNVDEIFLNKNEPQKRLFN</sequence>
<proteinExistence type="predicted"/>
<dbReference type="AlphaFoldDB" id="A0A5K1V6I8"/>
<dbReference type="VEuPathDB" id="AmoebaDB:EHI8A_067330"/>
<evidence type="ECO:0000256" key="1">
    <source>
        <dbReference type="SAM" id="Coils"/>
    </source>
</evidence>
<name>A0A5K1V6I8_ENTHI</name>
<dbReference type="VEuPathDB" id="AmoebaDB:EHI5A_103640"/>
<dbReference type="OMA" id="PFGVENE"/>
<gene>
    <name evidence="2" type="ORF">CL6EHI_011770</name>
</gene>
<evidence type="ECO:0000313" key="3">
    <source>
        <dbReference type="Proteomes" id="UP000078387"/>
    </source>
</evidence>
<evidence type="ECO:0000313" key="2">
    <source>
        <dbReference type="EMBL" id="GAT91863.1"/>
    </source>
</evidence>